<evidence type="ECO:0000313" key="2">
    <source>
        <dbReference type="EMBL" id="CAJ1974514.1"/>
    </source>
</evidence>
<evidence type="ECO:0000256" key="1">
    <source>
        <dbReference type="SAM" id="MobiDB-lite"/>
    </source>
</evidence>
<organism evidence="2 3">
    <name type="scientific">Sphenostylis stenocarpa</name>
    <dbReference type="NCBI Taxonomy" id="92480"/>
    <lineage>
        <taxon>Eukaryota</taxon>
        <taxon>Viridiplantae</taxon>
        <taxon>Streptophyta</taxon>
        <taxon>Embryophyta</taxon>
        <taxon>Tracheophyta</taxon>
        <taxon>Spermatophyta</taxon>
        <taxon>Magnoliopsida</taxon>
        <taxon>eudicotyledons</taxon>
        <taxon>Gunneridae</taxon>
        <taxon>Pentapetalae</taxon>
        <taxon>rosids</taxon>
        <taxon>fabids</taxon>
        <taxon>Fabales</taxon>
        <taxon>Fabaceae</taxon>
        <taxon>Papilionoideae</taxon>
        <taxon>50 kb inversion clade</taxon>
        <taxon>NPAAA clade</taxon>
        <taxon>indigoferoid/millettioid clade</taxon>
        <taxon>Phaseoleae</taxon>
        <taxon>Sphenostylis</taxon>
    </lineage>
</organism>
<feature type="non-terminal residue" evidence="2">
    <location>
        <position position="477"/>
    </location>
</feature>
<feature type="compositionally biased region" description="Polar residues" evidence="1">
    <location>
        <begin position="44"/>
        <end position="58"/>
    </location>
</feature>
<dbReference type="Proteomes" id="UP001189624">
    <property type="component" value="Chromosome 9"/>
</dbReference>
<gene>
    <name evidence="2" type="ORF">AYBTSS11_LOCUS26594</name>
</gene>
<feature type="region of interest" description="Disordered" evidence="1">
    <location>
        <begin position="37"/>
        <end position="62"/>
    </location>
</feature>
<dbReference type="AlphaFoldDB" id="A0AA86VVP3"/>
<dbReference type="Gramene" id="rna-AYBTSS11_LOCUS26594">
    <property type="protein sequence ID" value="CAJ1974514.1"/>
    <property type="gene ID" value="gene-AYBTSS11_LOCUS26594"/>
</dbReference>
<name>A0AA86VVP3_9FABA</name>
<keyword evidence="3" id="KW-1185">Reference proteome</keyword>
<evidence type="ECO:0000313" key="3">
    <source>
        <dbReference type="Proteomes" id="UP001189624"/>
    </source>
</evidence>
<feature type="region of interest" description="Disordered" evidence="1">
    <location>
        <begin position="293"/>
        <end position="314"/>
    </location>
</feature>
<dbReference type="EMBL" id="OY731406">
    <property type="protein sequence ID" value="CAJ1974514.1"/>
    <property type="molecule type" value="Genomic_DNA"/>
</dbReference>
<protein>
    <submittedName>
        <fullName evidence="2">Uncharacterized protein</fullName>
    </submittedName>
</protein>
<reference evidence="2" key="1">
    <citation type="submission" date="2023-10" db="EMBL/GenBank/DDBJ databases">
        <authorList>
            <person name="Domelevo Entfellner J.-B."/>
        </authorList>
    </citation>
    <scope>NUCLEOTIDE SEQUENCE</scope>
</reference>
<accession>A0AA86VVP3</accession>
<proteinExistence type="predicted"/>
<sequence>MPGLVEQVYYHCAVREEEEEKEQQLQVDAPLKGRQCLQHGKDGNITSSEAPSFFSSVGEQPLPKKEEVLHRTHKEEQKEQPTQKVEETNNVVAENGDTLNDDSETVGLGIIAEIVENAINGETISSASINFDASQHKNSVYLDKQQGMWKCHHCAWTKQVESPWNLRRGNLNGYSALLMNVKTMIQHGPCFVCGTKESGDPYLEEATLYGEILLDVVIDNKVIEEVKCDASIEGSITDPASIEDSRIDIPESSLANIPISHGGVDSSIPSIVKSVVKIESRIEKGKKSNVALQNEPLVEQNDSRTQSSSDVEDKNRDSVVVIKTDISNRDSVLLATVATTENVRQKNRDLVDVIKTDVVANISKPYSVLVAAVATTEVLFNAGKPAQDDILKPYEVSPIFDKGQKDVLEIAQDSYSSLRKEAQSRDQSLRSEVVAKDVARDKQNFIVDTTIPSIQDFKQVQKGIEEEIKPSVAKEKE</sequence>